<sequence>MNQPVDGRRREARQWKSQPSTVADEHQGLYVHFATAVMPRLVRPQCPSEYIDQSYMLHLAHEFSPLMAIMLAIAALDLGRETLVMDRYLYSLHSLQEHLADATDAGNEDGILATTILLCVFEHGKNLRSDAPPSIGLHAKAAGVLLSRRHQGKATKSLFEPDAVFERTCAESFLYHSTLMMLLDPSLDLAAGNIPHCLTKAQADTLQDVPPFILEESYQFFIMIAEVTRLARLSRPLFSVERQTWTRLQAELLQYQRVGAMDDLMKSLYVHTAQILLLKVDYTRTVIQRTTEIRALFQKGMSTLETLDVQKYLLSYSLWPVAILGTTALSEDEQCMIDNIIDPWARRGRGQAVRLRGRLKTIWATPKDNQETLLLQRLHLLMGTG</sequence>
<dbReference type="STRING" id="1316194.A0A1Q5THA9"/>
<dbReference type="Proteomes" id="UP000186955">
    <property type="component" value="Unassembled WGS sequence"/>
</dbReference>
<dbReference type="PANTHER" id="PTHR37534">
    <property type="entry name" value="TRANSCRIPTIONAL ACTIVATOR PROTEIN UGA3"/>
    <property type="match status" value="1"/>
</dbReference>
<dbReference type="Pfam" id="PF11951">
    <property type="entry name" value="Fungal_trans_2"/>
    <property type="match status" value="2"/>
</dbReference>
<reference evidence="4 5" key="1">
    <citation type="submission" date="2016-10" db="EMBL/GenBank/DDBJ databases">
        <title>Genome sequence of the ascomycete fungus Penicillium subrubescens.</title>
        <authorList>
            <person name="De Vries R.P."/>
            <person name="Peng M."/>
            <person name="Dilokpimol A."/>
            <person name="Hilden K."/>
            <person name="Makela M.R."/>
            <person name="Grigoriev I."/>
            <person name="Riley R."/>
            <person name="Granchi Z."/>
        </authorList>
    </citation>
    <scope>NUCLEOTIDE SEQUENCE [LARGE SCALE GENOMIC DNA]</scope>
    <source>
        <strain evidence="4 5">CBS 132785</strain>
    </source>
</reference>
<protein>
    <submittedName>
        <fullName evidence="4">Uncharacterized protein</fullName>
    </submittedName>
</protein>
<comment type="subcellular location">
    <subcellularLocation>
        <location evidence="1">Nucleus</location>
    </subcellularLocation>
</comment>
<gene>
    <name evidence="4" type="ORF">PENSUB_8273</name>
</gene>
<keyword evidence="2" id="KW-0539">Nucleus</keyword>
<name>A0A1Q5THA9_9EURO</name>
<evidence type="ECO:0000313" key="4">
    <source>
        <dbReference type="EMBL" id="OKO99620.1"/>
    </source>
</evidence>
<evidence type="ECO:0000256" key="1">
    <source>
        <dbReference type="ARBA" id="ARBA00004123"/>
    </source>
</evidence>
<dbReference type="GO" id="GO:0005634">
    <property type="term" value="C:nucleus"/>
    <property type="evidence" value="ECO:0007669"/>
    <property type="project" value="UniProtKB-SubCell"/>
</dbReference>
<evidence type="ECO:0000313" key="5">
    <source>
        <dbReference type="Proteomes" id="UP000186955"/>
    </source>
</evidence>
<evidence type="ECO:0000256" key="3">
    <source>
        <dbReference type="SAM" id="MobiDB-lite"/>
    </source>
</evidence>
<proteinExistence type="predicted"/>
<keyword evidence="5" id="KW-1185">Reference proteome</keyword>
<dbReference type="AlphaFoldDB" id="A0A1Q5THA9"/>
<dbReference type="EMBL" id="MNBE01000655">
    <property type="protein sequence ID" value="OKO99620.1"/>
    <property type="molecule type" value="Genomic_DNA"/>
</dbReference>
<feature type="compositionally biased region" description="Basic and acidic residues" evidence="3">
    <location>
        <begin position="1"/>
        <end position="14"/>
    </location>
</feature>
<feature type="region of interest" description="Disordered" evidence="3">
    <location>
        <begin position="1"/>
        <end position="21"/>
    </location>
</feature>
<evidence type="ECO:0000256" key="2">
    <source>
        <dbReference type="ARBA" id="ARBA00023242"/>
    </source>
</evidence>
<organism evidence="4 5">
    <name type="scientific">Penicillium subrubescens</name>
    <dbReference type="NCBI Taxonomy" id="1316194"/>
    <lineage>
        <taxon>Eukaryota</taxon>
        <taxon>Fungi</taxon>
        <taxon>Dikarya</taxon>
        <taxon>Ascomycota</taxon>
        <taxon>Pezizomycotina</taxon>
        <taxon>Eurotiomycetes</taxon>
        <taxon>Eurotiomycetidae</taxon>
        <taxon>Eurotiales</taxon>
        <taxon>Aspergillaceae</taxon>
        <taxon>Penicillium</taxon>
    </lineage>
</organism>
<accession>A0A1Q5THA9</accession>
<comment type="caution">
    <text evidence="4">The sequence shown here is derived from an EMBL/GenBank/DDBJ whole genome shotgun (WGS) entry which is preliminary data.</text>
</comment>
<dbReference type="InterPro" id="IPR021858">
    <property type="entry name" value="Fun_TF"/>
</dbReference>
<dbReference type="PANTHER" id="PTHR37534:SF46">
    <property type="entry name" value="ZN(II)2CYS6 TRANSCRIPTION FACTOR (EUROFUNG)"/>
    <property type="match status" value="1"/>
</dbReference>